<dbReference type="Proteomes" id="UP000028761">
    <property type="component" value="Unplaced"/>
</dbReference>
<protein>
    <submittedName>
        <fullName evidence="2">Uncharacterized protein</fullName>
    </submittedName>
</protein>
<dbReference type="GO" id="GO:0000137">
    <property type="term" value="C:Golgi cis cisterna"/>
    <property type="evidence" value="ECO:0007669"/>
    <property type="project" value="TreeGrafter"/>
</dbReference>
<dbReference type="GO" id="GO:0007030">
    <property type="term" value="P:Golgi organization"/>
    <property type="evidence" value="ECO:0007669"/>
    <property type="project" value="TreeGrafter"/>
</dbReference>
<feature type="region of interest" description="Disordered" evidence="1">
    <location>
        <begin position="228"/>
        <end position="251"/>
    </location>
</feature>
<dbReference type="InterPro" id="IPR024858">
    <property type="entry name" value="GOLGA"/>
</dbReference>
<dbReference type="GeneTree" id="ENSGT00530000062932"/>
<name>A0A8I5MUP7_PAPAN</name>
<accession>A0A8I5MUP7</accession>
<keyword evidence="3" id="KW-1185">Reference proteome</keyword>
<dbReference type="AlphaFoldDB" id="A0A8I5MUP7"/>
<proteinExistence type="predicted"/>
<sequence>MALPGEEMEEDIWTVRRRRHLGPCRTSQRTGRAGRSGEPDFPCPYFVTFLAGPSQIPLCSWFPCLLISVDFHSFREPVVKHHFTCDQQVHTLSPKGRGCAPPPCPGCSVYVPTRILTSCLQVAFFNDAGASAQEEQRVCSQPLAHPVASSQRTPGTGGESVCGETHRALYGAISAGVGVGVNLGANTSMAAKHPSLQVNLLELQGQVLWLVGDHNEGHDKFLTTAQSPADQPALGAPIPQELGCADKQGGG</sequence>
<evidence type="ECO:0000313" key="3">
    <source>
        <dbReference type="Proteomes" id="UP000028761"/>
    </source>
</evidence>
<dbReference type="GO" id="GO:0005801">
    <property type="term" value="C:cis-Golgi network"/>
    <property type="evidence" value="ECO:0007669"/>
    <property type="project" value="TreeGrafter"/>
</dbReference>
<evidence type="ECO:0000256" key="1">
    <source>
        <dbReference type="SAM" id="MobiDB-lite"/>
    </source>
</evidence>
<dbReference type="PANTHER" id="PTHR10881:SF46">
    <property type="entry name" value="GOLGIN SUBFAMILY A MEMBER 2"/>
    <property type="match status" value="1"/>
</dbReference>
<reference evidence="2" key="1">
    <citation type="submission" date="2025-08" db="UniProtKB">
        <authorList>
            <consortium name="Ensembl"/>
        </authorList>
    </citation>
    <scope>IDENTIFICATION</scope>
</reference>
<reference evidence="2" key="2">
    <citation type="submission" date="2025-09" db="UniProtKB">
        <authorList>
            <consortium name="Ensembl"/>
        </authorList>
    </citation>
    <scope>IDENTIFICATION</scope>
</reference>
<dbReference type="GO" id="GO:0032580">
    <property type="term" value="C:Golgi cisterna membrane"/>
    <property type="evidence" value="ECO:0007669"/>
    <property type="project" value="TreeGrafter"/>
</dbReference>
<dbReference type="PANTHER" id="PTHR10881">
    <property type="entry name" value="GOLGIN SUBFAMILY A MEMBER-RELATED"/>
    <property type="match status" value="1"/>
</dbReference>
<organism evidence="2 3">
    <name type="scientific">Papio anubis</name>
    <name type="common">Olive baboon</name>
    <dbReference type="NCBI Taxonomy" id="9555"/>
    <lineage>
        <taxon>Eukaryota</taxon>
        <taxon>Metazoa</taxon>
        <taxon>Chordata</taxon>
        <taxon>Craniata</taxon>
        <taxon>Vertebrata</taxon>
        <taxon>Euteleostomi</taxon>
        <taxon>Mammalia</taxon>
        <taxon>Eutheria</taxon>
        <taxon>Euarchontoglires</taxon>
        <taxon>Primates</taxon>
        <taxon>Haplorrhini</taxon>
        <taxon>Catarrhini</taxon>
        <taxon>Cercopithecidae</taxon>
        <taxon>Cercopithecinae</taxon>
        <taxon>Papio</taxon>
    </lineage>
</organism>
<evidence type="ECO:0000313" key="2">
    <source>
        <dbReference type="Ensembl" id="ENSPANP00000047959.1"/>
    </source>
</evidence>
<dbReference type="Ensembl" id="ENSPANT00000067531.1">
    <property type="protein sequence ID" value="ENSPANP00000047959.1"/>
    <property type="gene ID" value="ENSPANG00000040405.1"/>
</dbReference>